<keyword evidence="3" id="KW-1185">Reference proteome</keyword>
<evidence type="ECO:0000313" key="3">
    <source>
        <dbReference type="Proteomes" id="UP001497482"/>
    </source>
</evidence>
<evidence type="ECO:0000256" key="1">
    <source>
        <dbReference type="SAM" id="MobiDB-lite"/>
    </source>
</evidence>
<protein>
    <submittedName>
        <fullName evidence="2">Uncharacterized protein</fullName>
    </submittedName>
</protein>
<feature type="region of interest" description="Disordered" evidence="1">
    <location>
        <begin position="46"/>
        <end position="78"/>
    </location>
</feature>
<name>A0AAV2KCH6_KNICA</name>
<sequence>MVLMLTPPPSSFHCVFGSMRPTQREGAGVFAATRCPDTCAHLHTHAKDRPESDQVTTGRSSPAVPHSTLRRPGMVPSEDTVTDTCGDAYLCTLSEDTVTDTCGDAYLCTLRALSRSVDDLDYMRGFPSTCGLMFLRHPSAQSPFLDTAA</sequence>
<proteinExistence type="predicted"/>
<dbReference type="AlphaFoldDB" id="A0AAV2KCH6"/>
<gene>
    <name evidence="2" type="ORF">KC01_LOCUS15837</name>
</gene>
<dbReference type="EMBL" id="OZ035839">
    <property type="protein sequence ID" value="CAL1585630.1"/>
    <property type="molecule type" value="Genomic_DNA"/>
</dbReference>
<evidence type="ECO:0000313" key="2">
    <source>
        <dbReference type="EMBL" id="CAL1585630.1"/>
    </source>
</evidence>
<reference evidence="2 3" key="1">
    <citation type="submission" date="2024-04" db="EMBL/GenBank/DDBJ databases">
        <authorList>
            <person name="Waldvogel A.-M."/>
            <person name="Schoenle A."/>
        </authorList>
    </citation>
    <scope>NUCLEOTIDE SEQUENCE [LARGE SCALE GENOMIC DNA]</scope>
</reference>
<accession>A0AAV2KCH6</accession>
<dbReference type="Proteomes" id="UP001497482">
    <property type="component" value="Chromosome 17"/>
</dbReference>
<organism evidence="2 3">
    <name type="scientific">Knipowitschia caucasica</name>
    <name type="common">Caucasian dwarf goby</name>
    <name type="synonym">Pomatoschistus caucasicus</name>
    <dbReference type="NCBI Taxonomy" id="637954"/>
    <lineage>
        <taxon>Eukaryota</taxon>
        <taxon>Metazoa</taxon>
        <taxon>Chordata</taxon>
        <taxon>Craniata</taxon>
        <taxon>Vertebrata</taxon>
        <taxon>Euteleostomi</taxon>
        <taxon>Actinopterygii</taxon>
        <taxon>Neopterygii</taxon>
        <taxon>Teleostei</taxon>
        <taxon>Neoteleostei</taxon>
        <taxon>Acanthomorphata</taxon>
        <taxon>Gobiaria</taxon>
        <taxon>Gobiiformes</taxon>
        <taxon>Gobioidei</taxon>
        <taxon>Gobiidae</taxon>
        <taxon>Gobiinae</taxon>
        <taxon>Knipowitschia</taxon>
    </lineage>
</organism>